<evidence type="ECO:0000313" key="2">
    <source>
        <dbReference type="Proteomes" id="UP001207337"/>
    </source>
</evidence>
<dbReference type="EMBL" id="JAJNDC010000001">
    <property type="protein sequence ID" value="MCW9711773.1"/>
    <property type="molecule type" value="Genomic_DNA"/>
</dbReference>
<dbReference type="RefSeq" id="WP_265787273.1">
    <property type="nucleotide sequence ID" value="NZ_BAABRS010000001.1"/>
</dbReference>
<dbReference type="Gene3D" id="3.30.70.60">
    <property type="match status" value="1"/>
</dbReference>
<dbReference type="Pfam" id="PF04350">
    <property type="entry name" value="PilO"/>
    <property type="match status" value="1"/>
</dbReference>
<sequence>MSYAVRNTLVLLLVLLIFVGAGWGYIYFVQQPKVEDLQSQVAEKRTELQEKRAIANQYPTLKNRFDKATEYFNSYDKALYGSSDEDDVFDFLNRINTGSAATDFSFSFSDSTFQEEYGTLNMEITGEAPYSNFVNFMRQIEQSKPLNKVDDVTVNPMATEDSHNFVSFSFSLQSFYDRVALLGEPSLDVTNNLQASIPNPFFPLIRSITANENGLLDVESSTLVAVSSNRVFMMNQNDTMQQLSPGDRVYLGRLSSINVEQGAATFELNKGGIVERITLRVNNEDGNQSN</sequence>
<dbReference type="InterPro" id="IPR014717">
    <property type="entry name" value="Transl_elong_EF1B/ribsomal_bS6"/>
</dbReference>
<reference evidence="1 2" key="1">
    <citation type="submission" date="2021-11" db="EMBL/GenBank/DDBJ databases">
        <title>Aliifidinibius sp. nov., a new bacterium isolated from saline soil.</title>
        <authorList>
            <person name="Galisteo C."/>
            <person name="De La Haba R."/>
            <person name="Sanchez-Porro C."/>
            <person name="Ventosa A."/>
        </authorList>
    </citation>
    <scope>NUCLEOTIDE SEQUENCE [LARGE SCALE GENOMIC DNA]</scope>
    <source>
        <strain evidence="1 2">KACC 190600</strain>
    </source>
</reference>
<dbReference type="InterPro" id="IPR007445">
    <property type="entry name" value="PilO"/>
</dbReference>
<comment type="caution">
    <text evidence="1">The sequence shown here is derived from an EMBL/GenBank/DDBJ whole genome shotgun (WGS) entry which is preliminary data.</text>
</comment>
<proteinExistence type="predicted"/>
<name>A0ABT3PVA2_9BACT</name>
<dbReference type="Proteomes" id="UP001207337">
    <property type="component" value="Unassembled WGS sequence"/>
</dbReference>
<organism evidence="1 2">
    <name type="scientific">Fodinibius salicampi</name>
    <dbReference type="NCBI Taxonomy" id="1920655"/>
    <lineage>
        <taxon>Bacteria</taxon>
        <taxon>Pseudomonadati</taxon>
        <taxon>Balneolota</taxon>
        <taxon>Balneolia</taxon>
        <taxon>Balneolales</taxon>
        <taxon>Balneolaceae</taxon>
        <taxon>Fodinibius</taxon>
    </lineage>
</organism>
<accession>A0ABT3PVA2</accession>
<gene>
    <name evidence="1" type="primary">pilO</name>
    <name evidence="1" type="ORF">LQ318_02550</name>
</gene>
<protein>
    <submittedName>
        <fullName evidence="1">Type 4a pilus biogenesis protein PilO</fullName>
    </submittedName>
</protein>
<evidence type="ECO:0000313" key="1">
    <source>
        <dbReference type="EMBL" id="MCW9711773.1"/>
    </source>
</evidence>
<keyword evidence="2" id="KW-1185">Reference proteome</keyword>